<dbReference type="EMBL" id="LK932905">
    <property type="protein sequence ID" value="CDT03384.1"/>
    <property type="molecule type" value="Genomic_DNA"/>
</dbReference>
<evidence type="ECO:0000313" key="1">
    <source>
        <dbReference type="EMBL" id="CDS88315.1"/>
    </source>
</evidence>
<evidence type="ECO:0000313" key="2">
    <source>
        <dbReference type="EMBL" id="CDS88879.1"/>
    </source>
</evidence>
<dbReference type="AlphaFoldDB" id="A0A069AHW9"/>
<dbReference type="RefSeq" id="WP_021366966.1">
    <property type="nucleotide sequence ID" value="NZ_BBYB01000182.1"/>
</dbReference>
<accession>A0A069AHW9</accession>
<name>A0A069AHW9_CLODI</name>
<evidence type="ECO:0000313" key="3">
    <source>
        <dbReference type="EMBL" id="CDT03384.1"/>
    </source>
</evidence>
<proteinExistence type="predicted"/>
<gene>
    <name evidence="3" type="ORF">BN1095_250004</name>
    <name evidence="1" type="ORF">BN1096_680036</name>
    <name evidence="2" type="ORF">BN1097_690026</name>
</gene>
<dbReference type="EMBL" id="LK932522">
    <property type="protein sequence ID" value="CDS88315.1"/>
    <property type="molecule type" value="Genomic_DNA"/>
</dbReference>
<protein>
    <submittedName>
        <fullName evidence="2">Uncharacterized protein</fullName>
    </submittedName>
</protein>
<reference evidence="2" key="1">
    <citation type="submission" date="2014-07" db="EMBL/GenBank/DDBJ databases">
        <authorList>
            <person name="Monot Marc"/>
        </authorList>
    </citation>
    <scope>NUCLEOTIDE SEQUENCE</scope>
    <source>
        <strain evidence="3">7032989</strain>
        <strain evidence="2">7032994</strain>
    </source>
</reference>
<sequence>MLKLGEKIIYELSDGFELSGISRYSKEYKKLHITNLGNIIISKSDEVNEDTGVKYIYSFSDNKEKLEAVLEDSQIIVYGNNLPFYIKSENSSKNVTANLTMKITLDEYDLICKSQREFIFYLKDNMTILSLDDNKFYMGGINKDNEKFIFISGKNRFEINFDDIERYILEDKRVSLKGYFHMEREGIIVRSVSIFNNNIDSVVPSDLNERVKDNQKIGNLPKDCEIVFCKISGNIDGFDYKNTNMLLVKYQDQLIFINKKSKKTIVKSAKDNCSKLNLGEDIILYDNKNVFNLHINDKNREIMQIDDLKDIENEIVGYTLKHAPFFIQEDFDSLTILKSFQKEIISIKNSDIKDIVINKELENENSNFVETEIKFNNQKVLLNLSKSMVQKLMQDVFIYAKQPLLKENSIEVIYKNWSKAMNDMIIFNFFGNIYYMKSEFDKILEKELNDEIRIEVINSLYKQIQEQRNNLDLLSAYMPRILENQEIDLFEKYNTKLDVQVFKQIKNLLSDLSYNISSYLNEVEKSLDNIIFVISGEDKKKYNYRMLKESESASLDVFLKQAISRLNHLVENMYPYYVDETSREMFKLFELLWKNYRNIDDNSIKEILFERITNTYVFKQLTLNNSTKERRKDIIEKIYNSVDYGTNKLDENMFFTGGIKYVK</sequence>
<dbReference type="EMBL" id="LK932408">
    <property type="protein sequence ID" value="CDS88879.1"/>
    <property type="molecule type" value="Genomic_DNA"/>
</dbReference>
<organism evidence="2">
    <name type="scientific">Clostridioides difficile</name>
    <name type="common">Peptoclostridium difficile</name>
    <dbReference type="NCBI Taxonomy" id="1496"/>
    <lineage>
        <taxon>Bacteria</taxon>
        <taxon>Bacillati</taxon>
        <taxon>Bacillota</taxon>
        <taxon>Clostridia</taxon>
        <taxon>Peptostreptococcales</taxon>
        <taxon>Peptostreptococcaceae</taxon>
        <taxon>Clostridioides</taxon>
    </lineage>
</organism>